<name>A0ABV6DZA9_9ACTN</name>
<evidence type="ECO:0000259" key="1">
    <source>
        <dbReference type="Pfam" id="PF04167"/>
    </source>
</evidence>
<dbReference type="SUPFAM" id="SSF159234">
    <property type="entry name" value="FomD-like"/>
    <property type="match status" value="1"/>
</dbReference>
<dbReference type="Gene3D" id="2.40.380.10">
    <property type="entry name" value="FomD-like"/>
    <property type="match status" value="1"/>
</dbReference>
<dbReference type="InterPro" id="IPR035930">
    <property type="entry name" value="FomD-like_sf"/>
</dbReference>
<evidence type="ECO:0000313" key="2">
    <source>
        <dbReference type="EMBL" id="MFC0222067.1"/>
    </source>
</evidence>
<feature type="domain" description="DUF402" evidence="1">
    <location>
        <begin position="129"/>
        <end position="169"/>
    </location>
</feature>
<keyword evidence="3" id="KW-1185">Reference proteome</keyword>
<reference evidence="2 3" key="1">
    <citation type="submission" date="2024-09" db="EMBL/GenBank/DDBJ databases">
        <authorList>
            <person name="Sun Q."/>
            <person name="Mori K."/>
        </authorList>
    </citation>
    <scope>NUCLEOTIDE SEQUENCE [LARGE SCALE GENOMIC DNA]</scope>
    <source>
        <strain evidence="2 3">CCM 8654</strain>
    </source>
</reference>
<dbReference type="Pfam" id="PF04167">
    <property type="entry name" value="DUF402"/>
    <property type="match status" value="2"/>
</dbReference>
<accession>A0ABV6DZA9</accession>
<sequence length="193" mass="20938">MEPGTPVHVAMTKWGDRPHWEFDGVLLGEDEHGEWIGFPRGTHNHRPGNEFRSAVDCVTLVRPGAWHLPTFQAPGIWCDLYVDVTTPAVWDGTVLRSVDLDLDVIRLPPEPPTGGPPAPWDEPPVGPGGVFVDDEDEFAEHQVALGYPADVVAAARASCDEVLAAVRAGAAPYDGSHRRWLDELSRRGAAPSA</sequence>
<evidence type="ECO:0000313" key="3">
    <source>
        <dbReference type="Proteomes" id="UP001589698"/>
    </source>
</evidence>
<organism evidence="2 3">
    <name type="scientific">Nocardioides zeicaulis</name>
    <dbReference type="NCBI Taxonomy" id="1776857"/>
    <lineage>
        <taxon>Bacteria</taxon>
        <taxon>Bacillati</taxon>
        <taxon>Actinomycetota</taxon>
        <taxon>Actinomycetes</taxon>
        <taxon>Propionibacteriales</taxon>
        <taxon>Nocardioidaceae</taxon>
        <taxon>Nocardioides</taxon>
    </lineage>
</organism>
<comment type="caution">
    <text evidence="2">The sequence shown here is derived from an EMBL/GenBank/DDBJ whole genome shotgun (WGS) entry which is preliminary data.</text>
</comment>
<protein>
    <submittedName>
        <fullName evidence="2">DUF402 domain-containing protein</fullName>
    </submittedName>
</protein>
<dbReference type="RefSeq" id="WP_378517729.1">
    <property type="nucleotide sequence ID" value="NZ_CBCSDI010000063.1"/>
</dbReference>
<dbReference type="Proteomes" id="UP001589698">
    <property type="component" value="Unassembled WGS sequence"/>
</dbReference>
<dbReference type="EMBL" id="JBHLXH010000001">
    <property type="protein sequence ID" value="MFC0222067.1"/>
    <property type="molecule type" value="Genomic_DNA"/>
</dbReference>
<feature type="domain" description="DUF402" evidence="1">
    <location>
        <begin position="43"/>
        <end position="109"/>
    </location>
</feature>
<dbReference type="InterPro" id="IPR007295">
    <property type="entry name" value="DUF402"/>
</dbReference>
<proteinExistence type="predicted"/>
<gene>
    <name evidence="2" type="ORF">ACFFJG_06205</name>
</gene>